<keyword evidence="2" id="KW-0645">Protease</keyword>
<dbReference type="InterPro" id="IPR003653">
    <property type="entry name" value="Peptidase_C48_C"/>
</dbReference>
<reference evidence="5 6" key="1">
    <citation type="journal article" date="2021" name="Nat. Commun.">
        <title>Incipient diploidization of the medicinal plant Perilla within 10,000 years.</title>
        <authorList>
            <person name="Zhang Y."/>
            <person name="Shen Q."/>
            <person name="Leng L."/>
            <person name="Zhang D."/>
            <person name="Chen S."/>
            <person name="Shi Y."/>
            <person name="Ning Z."/>
            <person name="Chen S."/>
        </authorList>
    </citation>
    <scope>NUCLEOTIDE SEQUENCE [LARGE SCALE GENOMIC DNA]</scope>
    <source>
        <strain evidence="6">cv. PC099</strain>
    </source>
</reference>
<evidence type="ECO:0000313" key="6">
    <source>
        <dbReference type="Proteomes" id="UP001190926"/>
    </source>
</evidence>
<organism evidence="5 6">
    <name type="scientific">Perilla frutescens var. hirtella</name>
    <name type="common">Perilla citriodora</name>
    <name type="synonym">Perilla setoyensis</name>
    <dbReference type="NCBI Taxonomy" id="608512"/>
    <lineage>
        <taxon>Eukaryota</taxon>
        <taxon>Viridiplantae</taxon>
        <taxon>Streptophyta</taxon>
        <taxon>Embryophyta</taxon>
        <taxon>Tracheophyta</taxon>
        <taxon>Spermatophyta</taxon>
        <taxon>Magnoliopsida</taxon>
        <taxon>eudicotyledons</taxon>
        <taxon>Gunneridae</taxon>
        <taxon>Pentapetalae</taxon>
        <taxon>asterids</taxon>
        <taxon>lamiids</taxon>
        <taxon>Lamiales</taxon>
        <taxon>Lamiaceae</taxon>
        <taxon>Nepetoideae</taxon>
        <taxon>Elsholtzieae</taxon>
        <taxon>Perilla</taxon>
    </lineage>
</organism>
<dbReference type="InterPro" id="IPR038765">
    <property type="entry name" value="Papain-like_cys_pep_sf"/>
</dbReference>
<dbReference type="GO" id="GO:0006508">
    <property type="term" value="P:proteolysis"/>
    <property type="evidence" value="ECO:0007669"/>
    <property type="project" value="UniProtKB-KW"/>
</dbReference>
<dbReference type="AlphaFoldDB" id="A0AAD4NY06"/>
<dbReference type="Pfam" id="PF02902">
    <property type="entry name" value="Peptidase_C48"/>
    <property type="match status" value="1"/>
</dbReference>
<comment type="similarity">
    <text evidence="1">Belongs to the peptidase C48 family.</text>
</comment>
<evidence type="ECO:0000256" key="3">
    <source>
        <dbReference type="ARBA" id="ARBA00022801"/>
    </source>
</evidence>
<comment type="caution">
    <text evidence="5">The sequence shown here is derived from an EMBL/GenBank/DDBJ whole genome shotgun (WGS) entry which is preliminary data.</text>
</comment>
<dbReference type="Proteomes" id="UP001190926">
    <property type="component" value="Unassembled WGS sequence"/>
</dbReference>
<dbReference type="SUPFAM" id="SSF54001">
    <property type="entry name" value="Cysteine proteinases"/>
    <property type="match status" value="1"/>
</dbReference>
<sequence length="362" mass="42262">MLFLTLGTKCQRASIGGIDESMKYTTLSQRTSHILFITPIRDITPLSQPTTLVKLDFREVRRRAASAALHSPFLLNDKRFADWKKFLQSNKYRNVRLGYSMKAKFFTDLLKKQQFTDAHINAYMCILHSNSAFAAIIQHVMDIVLTSTGFLEGIRKVFEQYHLFEGASQLNKEIEEIISDEDLLGLSEYVSGHLPGWQPLKPWYDYNKLVFVAHLDSHWVTCFVSFSDHLIILYDSTWHNWAKQIKQSRHNWAKQIRQSRINYFTPLTHILPQLLKYCGFWDCRQDLQAKYTHWKIKTVKGDGIYKQTDGVSCGVYELKFVEMLMSNSRMPQPTDNELEAYRSHVAYTIFRFSTDENTLVSQ</sequence>
<gene>
    <name evidence="5" type="ORF">C2S53_001087</name>
</gene>
<evidence type="ECO:0000256" key="1">
    <source>
        <dbReference type="ARBA" id="ARBA00005234"/>
    </source>
</evidence>
<evidence type="ECO:0000259" key="4">
    <source>
        <dbReference type="PROSITE" id="PS50600"/>
    </source>
</evidence>
<dbReference type="Gene3D" id="3.40.395.10">
    <property type="entry name" value="Adenoviral Proteinase, Chain A"/>
    <property type="match status" value="1"/>
</dbReference>
<dbReference type="EMBL" id="SDAM02029543">
    <property type="protein sequence ID" value="KAH6756685.1"/>
    <property type="molecule type" value="Genomic_DNA"/>
</dbReference>
<evidence type="ECO:0000256" key="2">
    <source>
        <dbReference type="ARBA" id="ARBA00022670"/>
    </source>
</evidence>
<proteinExistence type="inferred from homology"/>
<protein>
    <recommendedName>
        <fullName evidence="4">Ubiquitin-like protease family profile domain-containing protein</fullName>
    </recommendedName>
</protein>
<feature type="domain" description="Ubiquitin-like protease family profile" evidence="4">
    <location>
        <begin position="99"/>
        <end position="324"/>
    </location>
</feature>
<evidence type="ECO:0000313" key="5">
    <source>
        <dbReference type="EMBL" id="KAH6756685.1"/>
    </source>
</evidence>
<accession>A0AAD4NY06</accession>
<keyword evidence="6" id="KW-1185">Reference proteome</keyword>
<keyword evidence="3" id="KW-0378">Hydrolase</keyword>
<dbReference type="PROSITE" id="PS50600">
    <property type="entry name" value="ULP_PROTEASE"/>
    <property type="match status" value="1"/>
</dbReference>
<dbReference type="GO" id="GO:0008234">
    <property type="term" value="F:cysteine-type peptidase activity"/>
    <property type="evidence" value="ECO:0007669"/>
    <property type="project" value="InterPro"/>
</dbReference>
<name>A0AAD4NY06_PERFH</name>